<comment type="caution">
    <text evidence="3">The sequence shown here is derived from an EMBL/GenBank/DDBJ whole genome shotgun (WGS) entry which is preliminary data.</text>
</comment>
<dbReference type="InterPro" id="IPR036388">
    <property type="entry name" value="WH-like_DNA-bd_sf"/>
</dbReference>
<keyword evidence="1" id="KW-0238">DNA-binding</keyword>
<feature type="domain" description="HTH arsR-type" evidence="2">
    <location>
        <begin position="8"/>
        <end position="91"/>
    </location>
</feature>
<dbReference type="EMBL" id="JAPDHZ010000006">
    <property type="protein sequence ID" value="MDG0794035.1"/>
    <property type="molecule type" value="Genomic_DNA"/>
</dbReference>
<dbReference type="CDD" id="cd00090">
    <property type="entry name" value="HTH_ARSR"/>
    <property type="match status" value="1"/>
</dbReference>
<reference evidence="3 4" key="1">
    <citation type="submission" date="2022-10" db="EMBL/GenBank/DDBJ databases">
        <title>Comparative genomic analysis of Cohnella hashimotonis sp. nov., isolated from the International Space Station.</title>
        <authorList>
            <person name="Simpson A."/>
            <person name="Venkateswaran K."/>
        </authorList>
    </citation>
    <scope>NUCLEOTIDE SEQUENCE [LARGE SCALE GENOMIC DNA]</scope>
    <source>
        <strain evidence="3 4">DSM 18997</strain>
    </source>
</reference>
<dbReference type="Proteomes" id="UP001153387">
    <property type="component" value="Unassembled WGS sequence"/>
</dbReference>
<dbReference type="SUPFAM" id="SSF46785">
    <property type="entry name" value="Winged helix' DNA-binding domain"/>
    <property type="match status" value="1"/>
</dbReference>
<dbReference type="AlphaFoldDB" id="A0A9X4KLE1"/>
<protein>
    <submittedName>
        <fullName evidence="3">Helix-turn-helix domain-containing protein</fullName>
    </submittedName>
</protein>
<dbReference type="RefSeq" id="WP_277567811.1">
    <property type="nucleotide sequence ID" value="NZ_JAPDHZ010000006.1"/>
</dbReference>
<keyword evidence="4" id="KW-1185">Reference proteome</keyword>
<dbReference type="InterPro" id="IPR011991">
    <property type="entry name" value="ArsR-like_HTH"/>
</dbReference>
<evidence type="ECO:0000256" key="1">
    <source>
        <dbReference type="ARBA" id="ARBA00023125"/>
    </source>
</evidence>
<sequence>MPESKADLILHPIRMRIIQSLIGGVQRTTQQIAELLTDIPQATLYRHLNKLRQAQLIEIVDQHQVRGTMEKVYRLAEHGADVPADDLKTMTPGQHMELFMKFIATLIGEYGRYLQQENFDLVRDGVSMRQVELYLTDEEYMQLLADMRAPLLRHSLNEPLEGRRRRNIATIVIPGANMSAAPANRTKEQDDHE</sequence>
<accession>A0A9X4KLE1</accession>
<proteinExistence type="predicted"/>
<evidence type="ECO:0000313" key="4">
    <source>
        <dbReference type="Proteomes" id="UP001153387"/>
    </source>
</evidence>
<gene>
    <name evidence="3" type="ORF">OMP38_26830</name>
</gene>
<dbReference type="SMART" id="SM00418">
    <property type="entry name" value="HTH_ARSR"/>
    <property type="match status" value="1"/>
</dbReference>
<dbReference type="InterPro" id="IPR001845">
    <property type="entry name" value="HTH_ArsR_DNA-bd_dom"/>
</dbReference>
<dbReference type="Gene3D" id="1.10.10.10">
    <property type="entry name" value="Winged helix-like DNA-binding domain superfamily/Winged helix DNA-binding domain"/>
    <property type="match status" value="1"/>
</dbReference>
<evidence type="ECO:0000313" key="3">
    <source>
        <dbReference type="EMBL" id="MDG0794035.1"/>
    </source>
</evidence>
<organism evidence="3 4">
    <name type="scientific">Cohnella ginsengisoli</name>
    <dbReference type="NCBI Taxonomy" id="425004"/>
    <lineage>
        <taxon>Bacteria</taxon>
        <taxon>Bacillati</taxon>
        <taxon>Bacillota</taxon>
        <taxon>Bacilli</taxon>
        <taxon>Bacillales</taxon>
        <taxon>Paenibacillaceae</taxon>
        <taxon>Cohnella</taxon>
    </lineage>
</organism>
<dbReference type="Pfam" id="PF12840">
    <property type="entry name" value="HTH_20"/>
    <property type="match status" value="1"/>
</dbReference>
<dbReference type="NCBIfam" id="NF005061">
    <property type="entry name" value="PRK06474.1"/>
    <property type="match status" value="1"/>
</dbReference>
<dbReference type="InterPro" id="IPR036390">
    <property type="entry name" value="WH_DNA-bd_sf"/>
</dbReference>
<evidence type="ECO:0000259" key="2">
    <source>
        <dbReference type="SMART" id="SM00418"/>
    </source>
</evidence>
<name>A0A9X4KLE1_9BACL</name>
<dbReference type="GO" id="GO:0003700">
    <property type="term" value="F:DNA-binding transcription factor activity"/>
    <property type="evidence" value="ECO:0007669"/>
    <property type="project" value="InterPro"/>
</dbReference>
<dbReference type="Gene3D" id="6.10.140.2180">
    <property type="match status" value="1"/>
</dbReference>
<dbReference type="GO" id="GO:0003677">
    <property type="term" value="F:DNA binding"/>
    <property type="evidence" value="ECO:0007669"/>
    <property type="project" value="UniProtKB-KW"/>
</dbReference>